<dbReference type="InterPro" id="IPR025451">
    <property type="entry name" value="DUF4211"/>
</dbReference>
<keyword evidence="4" id="KW-1185">Reference proteome</keyword>
<feature type="compositionally biased region" description="Basic and acidic residues" evidence="1">
    <location>
        <begin position="533"/>
        <end position="542"/>
    </location>
</feature>
<evidence type="ECO:0000313" key="3">
    <source>
        <dbReference type="EMBL" id="PLB43700.1"/>
    </source>
</evidence>
<feature type="compositionally biased region" description="Basic residues" evidence="1">
    <location>
        <begin position="119"/>
        <end position="128"/>
    </location>
</feature>
<gene>
    <name evidence="3" type="ORF">P170DRAFT_430735</name>
</gene>
<dbReference type="GeneID" id="36555672"/>
<organism evidence="3 4">
    <name type="scientific">Aspergillus steynii IBT 23096</name>
    <dbReference type="NCBI Taxonomy" id="1392250"/>
    <lineage>
        <taxon>Eukaryota</taxon>
        <taxon>Fungi</taxon>
        <taxon>Dikarya</taxon>
        <taxon>Ascomycota</taxon>
        <taxon>Pezizomycotina</taxon>
        <taxon>Eurotiomycetes</taxon>
        <taxon>Eurotiomycetidae</taxon>
        <taxon>Eurotiales</taxon>
        <taxon>Aspergillaceae</taxon>
        <taxon>Aspergillus</taxon>
        <taxon>Aspergillus subgen. Circumdati</taxon>
    </lineage>
</organism>
<feature type="compositionally biased region" description="Acidic residues" evidence="1">
    <location>
        <begin position="263"/>
        <end position="275"/>
    </location>
</feature>
<dbReference type="AlphaFoldDB" id="A0A2I2FSU0"/>
<feature type="compositionally biased region" description="Basic residues" evidence="1">
    <location>
        <begin position="81"/>
        <end position="90"/>
    </location>
</feature>
<feature type="compositionally biased region" description="Acidic residues" evidence="1">
    <location>
        <begin position="324"/>
        <end position="340"/>
    </location>
</feature>
<reference evidence="3 4" key="1">
    <citation type="submission" date="2016-12" db="EMBL/GenBank/DDBJ databases">
        <title>The genomes of Aspergillus section Nigri reveals drivers in fungal speciation.</title>
        <authorList>
            <consortium name="DOE Joint Genome Institute"/>
            <person name="Vesth T.C."/>
            <person name="Nybo J."/>
            <person name="Theobald S."/>
            <person name="Brandl J."/>
            <person name="Frisvad J.C."/>
            <person name="Nielsen K.F."/>
            <person name="Lyhne E.K."/>
            <person name="Kogle M.E."/>
            <person name="Kuo A."/>
            <person name="Riley R."/>
            <person name="Clum A."/>
            <person name="Nolan M."/>
            <person name="Lipzen A."/>
            <person name="Salamov A."/>
            <person name="Henrissat B."/>
            <person name="Wiebenga A."/>
            <person name="De Vries R.P."/>
            <person name="Grigoriev I.V."/>
            <person name="Mortensen U.H."/>
            <person name="Andersen M.R."/>
            <person name="Baker S.E."/>
        </authorList>
    </citation>
    <scope>NUCLEOTIDE SEQUENCE [LARGE SCALE GENOMIC DNA]</scope>
    <source>
        <strain evidence="3 4">IBT 23096</strain>
    </source>
</reference>
<comment type="caution">
    <text evidence="3">The sequence shown here is derived from an EMBL/GenBank/DDBJ whole genome shotgun (WGS) entry which is preliminary data.</text>
</comment>
<feature type="region of interest" description="Disordered" evidence="1">
    <location>
        <begin position="509"/>
        <end position="542"/>
    </location>
</feature>
<dbReference type="Pfam" id="PF13926">
    <property type="entry name" value="DUF4211"/>
    <property type="match status" value="1"/>
</dbReference>
<dbReference type="PANTHER" id="PTHR14689:SF0">
    <property type="entry name" value="COILED-COIL DOMAIN-CONTAINING PROTEIN 82"/>
    <property type="match status" value="1"/>
</dbReference>
<dbReference type="GO" id="GO:0005634">
    <property type="term" value="C:nucleus"/>
    <property type="evidence" value="ECO:0007669"/>
    <property type="project" value="TreeGrafter"/>
</dbReference>
<dbReference type="RefSeq" id="XP_024699002.1">
    <property type="nucleotide sequence ID" value="XM_024847973.1"/>
</dbReference>
<name>A0A2I2FSU0_9EURO</name>
<dbReference type="PANTHER" id="PTHR14689">
    <property type="entry name" value="PHORBOL-ESTER_DAG-TYPE DOMAIN-CONTAINING PROTEIN"/>
    <property type="match status" value="1"/>
</dbReference>
<feature type="compositionally biased region" description="Basic and acidic residues" evidence="1">
    <location>
        <begin position="91"/>
        <end position="118"/>
    </location>
</feature>
<feature type="compositionally biased region" description="Acidic residues" evidence="1">
    <location>
        <begin position="512"/>
        <end position="532"/>
    </location>
</feature>
<dbReference type="VEuPathDB" id="FungiDB:P170DRAFT_430735"/>
<evidence type="ECO:0000313" key="4">
    <source>
        <dbReference type="Proteomes" id="UP000234275"/>
    </source>
</evidence>
<feature type="compositionally biased region" description="Basic residues" evidence="1">
    <location>
        <begin position="170"/>
        <end position="180"/>
    </location>
</feature>
<evidence type="ECO:0000256" key="1">
    <source>
        <dbReference type="SAM" id="MobiDB-lite"/>
    </source>
</evidence>
<protein>
    <recommendedName>
        <fullName evidence="2">DUF4211 domain-containing protein</fullName>
    </recommendedName>
</protein>
<evidence type="ECO:0000259" key="2">
    <source>
        <dbReference type="Pfam" id="PF13926"/>
    </source>
</evidence>
<dbReference type="STRING" id="1392250.A0A2I2FSU0"/>
<feature type="compositionally biased region" description="Pro residues" evidence="1">
    <location>
        <begin position="138"/>
        <end position="147"/>
    </location>
</feature>
<dbReference type="EMBL" id="MSFO01000010">
    <property type="protein sequence ID" value="PLB43700.1"/>
    <property type="molecule type" value="Genomic_DNA"/>
</dbReference>
<proteinExistence type="predicted"/>
<dbReference type="Proteomes" id="UP000234275">
    <property type="component" value="Unassembled WGS sequence"/>
</dbReference>
<accession>A0A2I2FSU0</accession>
<feature type="region of interest" description="Disordered" evidence="1">
    <location>
        <begin position="1"/>
        <end position="363"/>
    </location>
</feature>
<dbReference type="OrthoDB" id="21499at2759"/>
<feature type="domain" description="DUF4211" evidence="2">
    <location>
        <begin position="372"/>
        <end position="508"/>
    </location>
</feature>
<sequence length="634" mass="72310">MPRTYGRAKQTRLSFNPIALPPEEDDDMARQATLKYGHPSRPTFQFPGSKASKTSGRKTSPDPFVTNKSTDDEAAAEPKGSRKSSRKKDKKKAEKQDGEKKLKDKKEKDNKKAKDDKKKEKKKKKAKKEKTEDIPDIPDIPSPPRSPTPKATVSAEQSSDSELEILSSVRKNRAVKRKRSPSPEDSNPQSPNPPDMTQDNDEDEVIARPRRKLRRGPAQPTTIVLDDSSDESDEPVASSPIKRRQRNLSAEEPQTPRRNMDQDQLDLEEDLEDLQDSVIKTSRTRGRAANSARAQRQKHLETLRRRRAGQAETDEEQSASASEAESDEDGSSESEDEDEEAVKQPRIPFNREDSDVESSIASNEDLDRYDKDFVLEDDEDDKLGAPAGIEEMPIEFTRHSYKQLKDYFQDAVQWMVFNRLFPAFTRSSPIYKVAFDKLEDEVKGRTGSQLISSVWNADFCRALMARPHLEETTFPTSEGHPCDACKRSGHPASFDLKFHGKAYSLETLEPLSDSDSDEEQSDNEDEDEDDGQEKDRDGHVLPDQDTRFYLGRATMAHTLTHWRFHLNEWVVDHLDRTGYLTDEKTLERSHWSQRRNAKFAGEAFSDMVEEGEIKKLWRDFHINLRTARESTTIG</sequence>